<proteinExistence type="predicted"/>
<feature type="compositionally biased region" description="Basic and acidic residues" evidence="1">
    <location>
        <begin position="48"/>
        <end position="61"/>
    </location>
</feature>
<accession>A0A2A4JVH5</accession>
<comment type="caution">
    <text evidence="2">The sequence shown here is derived from an EMBL/GenBank/DDBJ whole genome shotgun (WGS) entry which is preliminary data.</text>
</comment>
<name>A0A2A4JVH5_HELVI</name>
<dbReference type="EMBL" id="NWSH01000492">
    <property type="protein sequence ID" value="PCG76037.1"/>
    <property type="molecule type" value="Genomic_DNA"/>
</dbReference>
<evidence type="ECO:0000313" key="2">
    <source>
        <dbReference type="EMBL" id="PCG76037.1"/>
    </source>
</evidence>
<dbReference type="AlphaFoldDB" id="A0A2A4JVH5"/>
<evidence type="ECO:0000256" key="1">
    <source>
        <dbReference type="SAM" id="MobiDB-lite"/>
    </source>
</evidence>
<feature type="region of interest" description="Disordered" evidence="1">
    <location>
        <begin position="41"/>
        <end position="96"/>
    </location>
</feature>
<reference evidence="2" key="1">
    <citation type="submission" date="2017-09" db="EMBL/GenBank/DDBJ databases">
        <title>Contemporary evolution of a Lepidopteran species, Heliothis virescens, in response to modern agricultural practices.</title>
        <authorList>
            <person name="Fritz M.L."/>
            <person name="Deyonke A.M."/>
            <person name="Papanicolaou A."/>
            <person name="Micinski S."/>
            <person name="Westbrook J."/>
            <person name="Gould F."/>
        </authorList>
    </citation>
    <scope>NUCLEOTIDE SEQUENCE [LARGE SCALE GENOMIC DNA]</scope>
    <source>
        <strain evidence="2">HvINT-</strain>
        <tissue evidence="2">Whole body</tissue>
    </source>
</reference>
<organism evidence="2">
    <name type="scientific">Heliothis virescens</name>
    <name type="common">Tobacco budworm moth</name>
    <dbReference type="NCBI Taxonomy" id="7102"/>
    <lineage>
        <taxon>Eukaryota</taxon>
        <taxon>Metazoa</taxon>
        <taxon>Ecdysozoa</taxon>
        <taxon>Arthropoda</taxon>
        <taxon>Hexapoda</taxon>
        <taxon>Insecta</taxon>
        <taxon>Pterygota</taxon>
        <taxon>Neoptera</taxon>
        <taxon>Endopterygota</taxon>
        <taxon>Lepidoptera</taxon>
        <taxon>Glossata</taxon>
        <taxon>Ditrysia</taxon>
        <taxon>Noctuoidea</taxon>
        <taxon>Noctuidae</taxon>
        <taxon>Heliothinae</taxon>
        <taxon>Heliothis</taxon>
    </lineage>
</organism>
<dbReference type="STRING" id="7102.A0A2A4JVH5"/>
<protein>
    <submittedName>
        <fullName evidence="2">Uncharacterized protein</fullName>
    </submittedName>
</protein>
<gene>
    <name evidence="2" type="ORF">B5V51_10436</name>
</gene>
<sequence>MVLDFARNLFTLREVGSYDLQYEREDRELVSPAIVPRESKGVTLSSADRSKLAAPHKKEDTFSAGGGLTPSVQHRVNKGNAAPNSTPPYRRNPSKKEKYVRHIRHYAKQSYSNQLAPRREGSFSEVNVVSPTKFVDDDPKSRDQCHASVLSPYVCELDVVKAKKRGRRKKLVPKPAPDIPLTWRGRM</sequence>